<evidence type="ECO:0000256" key="1">
    <source>
        <dbReference type="SAM" id="Phobius"/>
    </source>
</evidence>
<feature type="transmembrane region" description="Helical" evidence="1">
    <location>
        <begin position="162"/>
        <end position="186"/>
    </location>
</feature>
<organism evidence="2 3">
    <name type="scientific">Tribonema minus</name>
    <dbReference type="NCBI Taxonomy" id="303371"/>
    <lineage>
        <taxon>Eukaryota</taxon>
        <taxon>Sar</taxon>
        <taxon>Stramenopiles</taxon>
        <taxon>Ochrophyta</taxon>
        <taxon>PX clade</taxon>
        <taxon>Xanthophyceae</taxon>
        <taxon>Tribonematales</taxon>
        <taxon>Tribonemataceae</taxon>
        <taxon>Tribonema</taxon>
    </lineage>
</organism>
<keyword evidence="1" id="KW-1133">Transmembrane helix</keyword>
<keyword evidence="3" id="KW-1185">Reference proteome</keyword>
<keyword evidence="1" id="KW-0812">Transmembrane</keyword>
<accession>A0A836CMR9</accession>
<dbReference type="AlphaFoldDB" id="A0A836CMR9"/>
<protein>
    <submittedName>
        <fullName evidence="2">Uncharacterized protein</fullName>
    </submittedName>
</protein>
<dbReference type="EMBL" id="JAFCMP010000008">
    <property type="protein sequence ID" value="KAG5192295.1"/>
    <property type="molecule type" value="Genomic_DNA"/>
</dbReference>
<proteinExistence type="predicted"/>
<gene>
    <name evidence="2" type="ORF">JKP88DRAFT_293832</name>
</gene>
<comment type="caution">
    <text evidence="2">The sequence shown here is derived from an EMBL/GenBank/DDBJ whole genome shotgun (WGS) entry which is preliminary data.</text>
</comment>
<evidence type="ECO:0000313" key="2">
    <source>
        <dbReference type="EMBL" id="KAG5192295.1"/>
    </source>
</evidence>
<feature type="transmembrane region" description="Helical" evidence="1">
    <location>
        <begin position="192"/>
        <end position="216"/>
    </location>
</feature>
<evidence type="ECO:0000313" key="3">
    <source>
        <dbReference type="Proteomes" id="UP000664859"/>
    </source>
</evidence>
<name>A0A836CMR9_9STRA</name>
<reference evidence="2" key="1">
    <citation type="submission" date="2021-02" db="EMBL/GenBank/DDBJ databases">
        <title>First Annotated Genome of the Yellow-green Alga Tribonema minus.</title>
        <authorList>
            <person name="Mahan K.M."/>
        </authorList>
    </citation>
    <scope>NUCLEOTIDE SEQUENCE</scope>
    <source>
        <strain evidence="2">UTEX B ZZ1240</strain>
    </source>
</reference>
<sequence length="374" mass="40324">MDGSPVGNQTAGKADSEGLGVRASIQYGIIAGKAESKGLSVRAPVADSRFKHDLQQQRARPMPMKRVAQLRRMASPPDGIHKAELEDPGGLHATHHDAACGCTCAAADPMRSFSDTVLQHYYQTASAVLVVETLIATLGNSSWDVDAEDPSMAFFVFASMSFYLAVATMSFCIVTMFLVSPLIYTVVMVERYLTWMGLLLSLSLASAVTAFTVAGCSQTTEEVVAWTIPAIGIIIIVSVILLGYCCLPYSTEQDCVLEVGTNAAMAESRLQLARELYGCCRVNTPEAEARDAKMGQLVDKAKLAAKCANALHRCLVFEEQVERRGHTSTRGLRRKLARSGSNLRREAQGCADIALHYLAEAAVYSASNADSQRS</sequence>
<keyword evidence="1" id="KW-0472">Membrane</keyword>
<feature type="transmembrane region" description="Helical" evidence="1">
    <location>
        <begin position="223"/>
        <end position="244"/>
    </location>
</feature>
<dbReference type="Proteomes" id="UP000664859">
    <property type="component" value="Unassembled WGS sequence"/>
</dbReference>